<dbReference type="Gene3D" id="3.40.50.970">
    <property type="match status" value="2"/>
</dbReference>
<dbReference type="Pfam" id="PF22613">
    <property type="entry name" value="Transketolase_C_1"/>
    <property type="match status" value="1"/>
</dbReference>
<comment type="similarity">
    <text evidence="4">Belongs to the transketolase family.</text>
</comment>
<keyword evidence="9" id="KW-1133">Transmembrane helix</keyword>
<dbReference type="InterPro" id="IPR005475">
    <property type="entry name" value="Transketolase-like_Pyr-bd"/>
</dbReference>
<comment type="cofactor">
    <cofactor evidence="1">
        <name>Co(2+)</name>
        <dbReference type="ChEBI" id="CHEBI:48828"/>
    </cofactor>
</comment>
<dbReference type="PROSITE" id="PS00802">
    <property type="entry name" value="TRANSKETOLASE_2"/>
    <property type="match status" value="1"/>
</dbReference>
<keyword evidence="7" id="KW-0460">Magnesium</keyword>
<dbReference type="InterPro" id="IPR055152">
    <property type="entry name" value="Transketolase-like_C_2"/>
</dbReference>
<dbReference type="PANTHER" id="PTHR43522:SF6">
    <property type="entry name" value="TRANSKETOLASE-LIKE PYRIMIDINE-BINDING DOMAIN-CONTAINING PROTEIN-RELATED"/>
    <property type="match status" value="1"/>
</dbReference>
<dbReference type="GO" id="GO:0046872">
    <property type="term" value="F:metal ion binding"/>
    <property type="evidence" value="ECO:0007669"/>
    <property type="project" value="UniProtKB-KW"/>
</dbReference>
<evidence type="ECO:0000256" key="4">
    <source>
        <dbReference type="ARBA" id="ARBA00007131"/>
    </source>
</evidence>
<keyword evidence="9" id="KW-0812">Transmembrane</keyword>
<comment type="caution">
    <text evidence="11">The sequence shown here is derived from an EMBL/GenBank/DDBJ whole genome shotgun (WGS) entry which is preliminary data.</text>
</comment>
<sequence>MAPGLVETGLLAVNHDDNKSKSHNLKADVAPAESPAQTTWETKKEVTGWIPETDDDFAILAVRNLVLDICMQNGGGHGGSALGMAAIGVALWKHVMRYNPANSEWFDRDRFVLSNVGYDAWTMDELKGYGDAKLNGYKTIAHAHPEIEVPGVEVTTGPLGQGIANAVGLAIASKNLAANFNKPGHDIVKSRIYCMTGDGCLMEGVALEGRVIVLRLSIALAGHLQLSNLVLLYDNNQVTCDGPLDWINTEDVNAKMVASGWEVINVADGRYDVRAIVSALDLAKNSSSKPVFINIRTVIGVDMASAGTAKAHHGGFDQDSIAASKKLAGLLPSSRYEIPERPLQFLRESRDKGTAAEQSWDKSMDKYAEEYPEEAAEFASRQKGTQGDFEKVLNEATSFKGRYIRNGIREHAMASIANGMAAYGPGTFLPITATFFMFFIYAAPGVRMGALSNLQVIHIATHDSFAEGQNGPTHQPVELDSLYRAMPNLSYIRPCDAEELIGAWSYAMRSVHNPSMISVARDPVGEVPNTSREGVQRGAYVIQENSDAAITLVSCGSNLHYAVAAAKKLEQKGTKCRLVSAPCLSLFDQQDSEYRKSVFPLDGKPIVSVEEYVATTWARYVTASIGMTSFGYSASNESNYERFGLDTAGIEKKVNKYLKSLNGGSAREAGWQQL</sequence>
<reference evidence="11 12" key="1">
    <citation type="journal article" date="2012" name="Eukaryot. Cell">
        <title>Genome sequence of the fungus Glarea lozoyensis: the first genome sequence of a species from the Helotiaceae family.</title>
        <authorList>
            <person name="Youssar L."/>
            <person name="Gruening B.A."/>
            <person name="Erxleben A."/>
            <person name="Guenther S."/>
            <person name="Huettel W."/>
        </authorList>
    </citation>
    <scope>NUCLEOTIDE SEQUENCE [LARGE SCALE GENOMIC DNA]</scope>
    <source>
        <strain evidence="12">ATCC 74030 / MF5533</strain>
    </source>
</reference>
<dbReference type="PANTHER" id="PTHR43522">
    <property type="entry name" value="TRANSKETOLASE"/>
    <property type="match status" value="1"/>
</dbReference>
<evidence type="ECO:0000259" key="10">
    <source>
        <dbReference type="SMART" id="SM00861"/>
    </source>
</evidence>
<dbReference type="InterPro" id="IPR033247">
    <property type="entry name" value="Transketolase_fam"/>
</dbReference>
<dbReference type="GO" id="GO:0004802">
    <property type="term" value="F:transketolase activity"/>
    <property type="evidence" value="ECO:0007669"/>
    <property type="project" value="TreeGrafter"/>
</dbReference>
<keyword evidence="8" id="KW-0786">Thiamine pyrophosphate</keyword>
<dbReference type="InterPro" id="IPR005474">
    <property type="entry name" value="Transketolase_N"/>
</dbReference>
<protein>
    <submittedName>
        <fullName evidence="11">Putative Dihydroxyacetone synthase</fullName>
    </submittedName>
</protein>
<comment type="cofactor">
    <cofactor evidence="2">
        <name>Mg(2+)</name>
        <dbReference type="ChEBI" id="CHEBI:18420"/>
    </cofactor>
</comment>
<evidence type="ECO:0000256" key="5">
    <source>
        <dbReference type="ARBA" id="ARBA00022679"/>
    </source>
</evidence>
<dbReference type="InParanoid" id="H0EPU8"/>
<name>H0EPU8_GLAL7</name>
<dbReference type="AlphaFoldDB" id="H0EPU8"/>
<feature type="transmembrane region" description="Helical" evidence="9">
    <location>
        <begin position="422"/>
        <end position="443"/>
    </location>
</feature>
<evidence type="ECO:0000256" key="1">
    <source>
        <dbReference type="ARBA" id="ARBA00001941"/>
    </source>
</evidence>
<keyword evidence="5" id="KW-0808">Transferase</keyword>
<dbReference type="SMART" id="SM00861">
    <property type="entry name" value="Transket_pyr"/>
    <property type="match status" value="1"/>
</dbReference>
<organism evidence="11 12">
    <name type="scientific">Glarea lozoyensis (strain ATCC 74030 / MF5533)</name>
    <dbReference type="NCBI Taxonomy" id="1104152"/>
    <lineage>
        <taxon>Eukaryota</taxon>
        <taxon>Fungi</taxon>
        <taxon>Dikarya</taxon>
        <taxon>Ascomycota</taxon>
        <taxon>Pezizomycotina</taxon>
        <taxon>Leotiomycetes</taxon>
        <taxon>Helotiales</taxon>
        <taxon>Helotiaceae</taxon>
        <taxon>Glarea</taxon>
    </lineage>
</organism>
<proteinExistence type="inferred from homology"/>
<dbReference type="InterPro" id="IPR029061">
    <property type="entry name" value="THDP-binding"/>
</dbReference>
<accession>H0EPU8</accession>
<evidence type="ECO:0000256" key="2">
    <source>
        <dbReference type="ARBA" id="ARBA00001946"/>
    </source>
</evidence>
<dbReference type="SUPFAM" id="SSF52518">
    <property type="entry name" value="Thiamin diphosphate-binding fold (THDP-binding)"/>
    <property type="match status" value="2"/>
</dbReference>
<evidence type="ECO:0000256" key="7">
    <source>
        <dbReference type="ARBA" id="ARBA00022842"/>
    </source>
</evidence>
<dbReference type="GO" id="GO:0005829">
    <property type="term" value="C:cytosol"/>
    <property type="evidence" value="ECO:0007669"/>
    <property type="project" value="TreeGrafter"/>
</dbReference>
<gene>
    <name evidence="11" type="ORF">M7I_4686</name>
</gene>
<dbReference type="OrthoDB" id="10267175at2759"/>
<keyword evidence="12" id="KW-1185">Reference proteome</keyword>
<evidence type="ECO:0000256" key="9">
    <source>
        <dbReference type="SAM" id="Phobius"/>
    </source>
</evidence>
<dbReference type="InterPro" id="IPR009014">
    <property type="entry name" value="Transketo_C/PFOR_II"/>
</dbReference>
<dbReference type="InterPro" id="IPR020826">
    <property type="entry name" value="Transketolase_BS"/>
</dbReference>
<dbReference type="EMBL" id="AGUE01000117">
    <property type="protein sequence ID" value="EHK99390.1"/>
    <property type="molecule type" value="Genomic_DNA"/>
</dbReference>
<dbReference type="CDD" id="cd07033">
    <property type="entry name" value="TPP_PYR_DXS_TK_like"/>
    <property type="match status" value="1"/>
</dbReference>
<dbReference type="GO" id="GO:0005634">
    <property type="term" value="C:nucleus"/>
    <property type="evidence" value="ECO:0007669"/>
    <property type="project" value="TreeGrafter"/>
</dbReference>
<dbReference type="Gene3D" id="3.40.50.920">
    <property type="match status" value="1"/>
</dbReference>
<dbReference type="SUPFAM" id="SSF52922">
    <property type="entry name" value="TK C-terminal domain-like"/>
    <property type="match status" value="1"/>
</dbReference>
<feature type="domain" description="Transketolase-like pyrimidine-binding" evidence="10">
    <location>
        <begin position="354"/>
        <end position="526"/>
    </location>
</feature>
<evidence type="ECO:0000256" key="6">
    <source>
        <dbReference type="ARBA" id="ARBA00022723"/>
    </source>
</evidence>
<dbReference type="Proteomes" id="UP000005446">
    <property type="component" value="Unassembled WGS sequence"/>
</dbReference>
<keyword evidence="6" id="KW-0479">Metal-binding</keyword>
<comment type="cofactor">
    <cofactor evidence="3">
        <name>thiamine diphosphate</name>
        <dbReference type="ChEBI" id="CHEBI:58937"/>
    </cofactor>
</comment>
<evidence type="ECO:0000256" key="3">
    <source>
        <dbReference type="ARBA" id="ARBA00001964"/>
    </source>
</evidence>
<evidence type="ECO:0000313" key="12">
    <source>
        <dbReference type="Proteomes" id="UP000005446"/>
    </source>
</evidence>
<evidence type="ECO:0000256" key="8">
    <source>
        <dbReference type="ARBA" id="ARBA00023052"/>
    </source>
</evidence>
<dbReference type="Pfam" id="PF00456">
    <property type="entry name" value="Transketolase_N"/>
    <property type="match status" value="1"/>
</dbReference>
<keyword evidence="9" id="KW-0472">Membrane</keyword>
<evidence type="ECO:0000313" key="11">
    <source>
        <dbReference type="EMBL" id="EHK99390.1"/>
    </source>
</evidence>
<dbReference type="GO" id="GO:0006098">
    <property type="term" value="P:pentose-phosphate shunt"/>
    <property type="evidence" value="ECO:0007669"/>
    <property type="project" value="TreeGrafter"/>
</dbReference>
<dbReference type="HOGENOM" id="CLU_009227_0_0_1"/>